<reference evidence="2" key="1">
    <citation type="journal article" date="2019" name="Int. J. Syst. Evol. Microbiol.">
        <title>The Global Catalogue of Microorganisms (GCM) 10K type strain sequencing project: providing services to taxonomists for standard genome sequencing and annotation.</title>
        <authorList>
            <consortium name="The Broad Institute Genomics Platform"/>
            <consortium name="The Broad Institute Genome Sequencing Center for Infectious Disease"/>
            <person name="Wu L."/>
            <person name="Ma J."/>
        </authorList>
    </citation>
    <scope>NUCLEOTIDE SEQUENCE [LARGE SCALE GENOMIC DNA]</scope>
    <source>
        <strain evidence="2">KCTC 52298</strain>
    </source>
</reference>
<dbReference type="Proteomes" id="UP001597440">
    <property type="component" value="Unassembled WGS sequence"/>
</dbReference>
<evidence type="ECO:0008006" key="3">
    <source>
        <dbReference type="Google" id="ProtNLM"/>
    </source>
</evidence>
<proteinExistence type="predicted"/>
<name>A0ABW5L7T5_9SPHI</name>
<evidence type="ECO:0000313" key="2">
    <source>
        <dbReference type="Proteomes" id="UP001597440"/>
    </source>
</evidence>
<protein>
    <recommendedName>
        <fullName evidence="3">Phage protein</fullName>
    </recommendedName>
</protein>
<keyword evidence="2" id="KW-1185">Reference proteome</keyword>
<comment type="caution">
    <text evidence="1">The sequence shown here is derived from an EMBL/GenBank/DDBJ whole genome shotgun (WGS) entry which is preliminary data.</text>
</comment>
<accession>A0ABW5L7T5</accession>
<organism evidence="1 2">
    <name type="scientific">Sphingobacterium tabacisoli</name>
    <dbReference type="NCBI Taxonomy" id="2044855"/>
    <lineage>
        <taxon>Bacteria</taxon>
        <taxon>Pseudomonadati</taxon>
        <taxon>Bacteroidota</taxon>
        <taxon>Sphingobacteriia</taxon>
        <taxon>Sphingobacteriales</taxon>
        <taxon>Sphingobacteriaceae</taxon>
        <taxon>Sphingobacterium</taxon>
    </lineage>
</organism>
<sequence>MEEKYFFYNDSLIRKVSGQYYYTAVFQEGDVFEDTYLVNEYKKEIESVGGVEFYSGELAASASKLLDKDQPVYVKDMYDPRPYKYIQFLIRTPDANIWIELCHDLNANQVDLTVVKEKVTNKT</sequence>
<gene>
    <name evidence="1" type="ORF">ACFSQW_19595</name>
</gene>
<dbReference type="RefSeq" id="WP_210352355.1">
    <property type="nucleotide sequence ID" value="NZ_JAEQMU010000001.1"/>
</dbReference>
<dbReference type="EMBL" id="JBHULD010000018">
    <property type="protein sequence ID" value="MFD2556608.1"/>
    <property type="molecule type" value="Genomic_DNA"/>
</dbReference>
<evidence type="ECO:0000313" key="1">
    <source>
        <dbReference type="EMBL" id="MFD2556608.1"/>
    </source>
</evidence>